<dbReference type="InParanoid" id="W4K0A6"/>
<protein>
    <submittedName>
        <fullName evidence="2">Uncharacterized protein</fullName>
    </submittedName>
</protein>
<feature type="compositionally biased region" description="Polar residues" evidence="1">
    <location>
        <begin position="204"/>
        <end position="216"/>
    </location>
</feature>
<dbReference type="HOGENOM" id="CLU_412803_0_0_1"/>
<feature type="region of interest" description="Disordered" evidence="1">
    <location>
        <begin position="449"/>
        <end position="479"/>
    </location>
</feature>
<dbReference type="eggNOG" id="ENOG502RD37">
    <property type="taxonomic scope" value="Eukaryota"/>
</dbReference>
<feature type="region of interest" description="Disordered" evidence="1">
    <location>
        <begin position="299"/>
        <end position="318"/>
    </location>
</feature>
<dbReference type="GeneID" id="20676409"/>
<organism evidence="2 3">
    <name type="scientific">Heterobasidion irregulare (strain TC 32-1)</name>
    <dbReference type="NCBI Taxonomy" id="747525"/>
    <lineage>
        <taxon>Eukaryota</taxon>
        <taxon>Fungi</taxon>
        <taxon>Dikarya</taxon>
        <taxon>Basidiomycota</taxon>
        <taxon>Agaricomycotina</taxon>
        <taxon>Agaricomycetes</taxon>
        <taxon>Russulales</taxon>
        <taxon>Bondarzewiaceae</taxon>
        <taxon>Heterobasidion</taxon>
        <taxon>Heterobasidion annosum species complex</taxon>
    </lineage>
</organism>
<proteinExistence type="predicted"/>
<reference evidence="2 3" key="1">
    <citation type="journal article" date="2012" name="New Phytol.">
        <title>Insight into trade-off between wood decay and parasitism from the genome of a fungal forest pathogen.</title>
        <authorList>
            <person name="Olson A."/>
            <person name="Aerts A."/>
            <person name="Asiegbu F."/>
            <person name="Belbahri L."/>
            <person name="Bouzid O."/>
            <person name="Broberg A."/>
            <person name="Canback B."/>
            <person name="Coutinho P.M."/>
            <person name="Cullen D."/>
            <person name="Dalman K."/>
            <person name="Deflorio G."/>
            <person name="van Diepen L.T."/>
            <person name="Dunand C."/>
            <person name="Duplessis S."/>
            <person name="Durling M."/>
            <person name="Gonthier P."/>
            <person name="Grimwood J."/>
            <person name="Fossdal C.G."/>
            <person name="Hansson D."/>
            <person name="Henrissat B."/>
            <person name="Hietala A."/>
            <person name="Himmelstrand K."/>
            <person name="Hoffmeister D."/>
            <person name="Hogberg N."/>
            <person name="James T.Y."/>
            <person name="Karlsson M."/>
            <person name="Kohler A."/>
            <person name="Kues U."/>
            <person name="Lee Y.H."/>
            <person name="Lin Y.C."/>
            <person name="Lind M."/>
            <person name="Lindquist E."/>
            <person name="Lombard V."/>
            <person name="Lucas S."/>
            <person name="Lunden K."/>
            <person name="Morin E."/>
            <person name="Murat C."/>
            <person name="Park J."/>
            <person name="Raffaello T."/>
            <person name="Rouze P."/>
            <person name="Salamov A."/>
            <person name="Schmutz J."/>
            <person name="Solheim H."/>
            <person name="Stahlberg J."/>
            <person name="Velez H."/>
            <person name="de Vries R.P."/>
            <person name="Wiebenga A."/>
            <person name="Woodward S."/>
            <person name="Yakovlev I."/>
            <person name="Garbelotto M."/>
            <person name="Martin F."/>
            <person name="Grigoriev I.V."/>
            <person name="Stenlid J."/>
        </authorList>
    </citation>
    <scope>NUCLEOTIDE SEQUENCE [LARGE SCALE GENOMIC DNA]</scope>
    <source>
        <strain evidence="2 3">TC 32-1</strain>
    </source>
</reference>
<name>W4K0A6_HETIT</name>
<evidence type="ECO:0000313" key="2">
    <source>
        <dbReference type="EMBL" id="ETW79253.1"/>
    </source>
</evidence>
<feature type="region of interest" description="Disordered" evidence="1">
    <location>
        <begin position="1"/>
        <end position="82"/>
    </location>
</feature>
<feature type="compositionally biased region" description="Basic residues" evidence="1">
    <location>
        <begin position="181"/>
        <end position="193"/>
    </location>
</feature>
<feature type="compositionally biased region" description="Basic residues" evidence="1">
    <location>
        <begin position="143"/>
        <end position="153"/>
    </location>
</feature>
<feature type="region of interest" description="Disordered" evidence="1">
    <location>
        <begin position="113"/>
        <end position="232"/>
    </location>
</feature>
<dbReference type="KEGG" id="hir:HETIRDRAFT_453710"/>
<feature type="region of interest" description="Disordered" evidence="1">
    <location>
        <begin position="641"/>
        <end position="665"/>
    </location>
</feature>
<evidence type="ECO:0000313" key="3">
    <source>
        <dbReference type="Proteomes" id="UP000030671"/>
    </source>
</evidence>
<dbReference type="EMBL" id="KI925461">
    <property type="protein sequence ID" value="ETW79253.1"/>
    <property type="molecule type" value="Genomic_DNA"/>
</dbReference>
<dbReference type="Proteomes" id="UP000030671">
    <property type="component" value="Unassembled WGS sequence"/>
</dbReference>
<dbReference type="RefSeq" id="XP_009549503.1">
    <property type="nucleotide sequence ID" value="XM_009551208.1"/>
</dbReference>
<gene>
    <name evidence="2" type="ORF">HETIRDRAFT_453710</name>
</gene>
<dbReference type="AlphaFoldDB" id="W4K0A6"/>
<accession>W4K0A6</accession>
<keyword evidence="3" id="KW-1185">Reference proteome</keyword>
<feature type="compositionally biased region" description="Low complexity" evidence="1">
    <location>
        <begin position="171"/>
        <end position="180"/>
    </location>
</feature>
<evidence type="ECO:0000256" key="1">
    <source>
        <dbReference type="SAM" id="MobiDB-lite"/>
    </source>
</evidence>
<dbReference type="OrthoDB" id="3055857at2759"/>
<feature type="compositionally biased region" description="Polar residues" evidence="1">
    <location>
        <begin position="1"/>
        <end position="14"/>
    </location>
</feature>
<sequence>MATKQLQRPPSTTYSHRKPRLRQSRASSSSPLKAPEKDDVTLQEMWRRMKKRARQPTAPVALDPLEVEHNSKRHKQDSDVTADLDSITLPNLSRDYIIPITSRNGSLFDQFKTPANAPLSPHVSRSRSRRSVLPEQFSPMPVSRHKLARTSSRKLKENSNILDGLASPFHSRPGSKTSSPGKKKLRKNLHAKSRTLSDSRPVDHSSTVQSRTQASSVRVGKPVHHARCPSGPEASTAYLLDQISDDDWFRPARALTQGPFLVDAMPPGTPQPDWSFSTESFYRDFPLRTSTPVSKKRAFRLAHDEGTPSAPNTPEMRDRNAGEDVVMADVNTSPEQPPRRTYIHYSKNSIFSSSFVDSTTAPLSHQRSKSYEDSLSSMSLTDTVVSRSIPGSHLGHFDMADGIAPEVVATPCSSPIAEELSGMLVSMGFFDPPPTSTSNGALNRSRSLDSSALAGDEPAQGRAQKDLGHRRNRTRAGTIRASDYAHISANNVSAPLITTATTTRTRSGTIRPARAPVLARTSSEPALAPAEEAPVLADDGDEDVTVSDDPLDCLSSRFRENGAPVERCVRRRAGTRPMPMPMSRAVRKRVAEIAAMDIDVGSDESDDPLDCLSSRSRETEVVVERHVRRRAVRAREAEDVAIGVESGESDEEPLSVARDGSRRGP</sequence>